<sequence>MAQQIQKGVLSERQQGEGLPKLFFGGCGWDLPALNALYPEDLPQEWRLDFYSSEFSALLLPEQHWRSADAEQWSEWCELFESRVVALLEVGIADVVAIELLAEVGQPAACVDALLLRLSDPVGPAVLHGLAEHSSGVTLYIDGELTSERATEINNRYGVLPVWHAGLEGEWGSNVGRISLSGADVGLPQLAEQVKQFLHQAQGWRSAVLLVDSGAKTLMQLREIAALTELYGV</sequence>
<dbReference type="AlphaFoldDB" id="A0A1T2L6Y9"/>
<accession>A0A1T2L6Y9</accession>
<proteinExistence type="predicted"/>
<dbReference type="EMBL" id="MPRL01000016">
    <property type="protein sequence ID" value="OOZ40869.1"/>
    <property type="molecule type" value="Genomic_DNA"/>
</dbReference>
<comment type="caution">
    <text evidence="1">The sequence shown here is derived from an EMBL/GenBank/DDBJ whole genome shotgun (WGS) entry which is preliminary data.</text>
</comment>
<dbReference type="InterPro" id="IPR036520">
    <property type="entry name" value="UPF0759_sf"/>
</dbReference>
<name>A0A1T2L6Y9_9GAMM</name>
<dbReference type="OrthoDB" id="9780310at2"/>
<keyword evidence="2" id="KW-1185">Reference proteome</keyword>
<dbReference type="Gene3D" id="3.20.20.410">
    <property type="entry name" value="Protein of unknown function UPF0759"/>
    <property type="match status" value="1"/>
</dbReference>
<dbReference type="RefSeq" id="WP_078483167.1">
    <property type="nucleotide sequence ID" value="NZ_MPRL01000016.1"/>
</dbReference>
<evidence type="ECO:0000313" key="2">
    <source>
        <dbReference type="Proteomes" id="UP000191110"/>
    </source>
</evidence>
<organism evidence="1 2">
    <name type="scientific">Solemya pervernicosa gill symbiont</name>
    <dbReference type="NCBI Taxonomy" id="642797"/>
    <lineage>
        <taxon>Bacteria</taxon>
        <taxon>Pseudomonadati</taxon>
        <taxon>Pseudomonadota</taxon>
        <taxon>Gammaproteobacteria</taxon>
        <taxon>sulfur-oxidizing symbionts</taxon>
    </lineage>
</organism>
<dbReference type="SUPFAM" id="SSF117396">
    <property type="entry name" value="TM1631-like"/>
    <property type="match status" value="1"/>
</dbReference>
<reference evidence="1 2" key="1">
    <citation type="submission" date="2016-11" db="EMBL/GenBank/DDBJ databases">
        <title>Mixed transmission modes and dynamic genome evolution in an obligate animal-bacterial symbiosis.</title>
        <authorList>
            <person name="Russell S.L."/>
            <person name="Corbett-Detig R.B."/>
            <person name="Cavanaugh C.M."/>
        </authorList>
    </citation>
    <scope>NUCLEOTIDE SEQUENCE [LARGE SCALE GENOMIC DNA]</scope>
    <source>
        <strain evidence="1">Sveles-Q1</strain>
    </source>
</reference>
<gene>
    <name evidence="1" type="ORF">BOW53_05920</name>
</gene>
<evidence type="ECO:0000313" key="1">
    <source>
        <dbReference type="EMBL" id="OOZ40869.1"/>
    </source>
</evidence>
<protein>
    <recommendedName>
        <fullName evidence="3">DUF72 domain-containing protein</fullName>
    </recommendedName>
</protein>
<evidence type="ECO:0008006" key="3">
    <source>
        <dbReference type="Google" id="ProtNLM"/>
    </source>
</evidence>
<dbReference type="Proteomes" id="UP000191110">
    <property type="component" value="Unassembled WGS sequence"/>
</dbReference>